<dbReference type="InterPro" id="IPR048020">
    <property type="entry name" value="Transpos_IS3"/>
</dbReference>
<accession>A0ABX2E018</accession>
<comment type="function">
    <text evidence="1">Involved in the transposition of the insertion sequence.</text>
</comment>
<dbReference type="Pfam" id="PF13333">
    <property type="entry name" value="rve_2"/>
    <property type="match status" value="1"/>
</dbReference>
<dbReference type="Pfam" id="PF13276">
    <property type="entry name" value="HTH_21"/>
    <property type="match status" value="1"/>
</dbReference>
<dbReference type="InterPro" id="IPR012337">
    <property type="entry name" value="RNaseH-like_sf"/>
</dbReference>
<dbReference type="PANTHER" id="PTHR46889:SF4">
    <property type="entry name" value="TRANSPOSASE INSO FOR INSERTION SEQUENCE ELEMENT IS911B-RELATED"/>
    <property type="match status" value="1"/>
</dbReference>
<reference evidence="3 4" key="1">
    <citation type="submission" date="2020-05" db="EMBL/GenBank/DDBJ databases">
        <title>Paenibacillus glebae, sp. nov., Paenibacillus humi sp. nov., Paenibacillus pedi sp. nov., Paenibacillus terrestris sp. nov. and Paenibacillus terricola sp. nov., isolated from a forest top soil sample.</title>
        <authorList>
            <person name="Qi S."/>
            <person name="Carlier A."/>
            <person name="Cnockaert M."/>
            <person name="Vandamme P."/>
        </authorList>
    </citation>
    <scope>NUCLEOTIDE SEQUENCE [LARGE SCALE GENOMIC DNA]</scope>
    <source>
        <strain evidence="3 4">LMG 29502</strain>
    </source>
</reference>
<dbReference type="InterPro" id="IPR001584">
    <property type="entry name" value="Integrase_cat-core"/>
</dbReference>
<dbReference type="SUPFAM" id="SSF53098">
    <property type="entry name" value="Ribonuclease H-like"/>
    <property type="match status" value="1"/>
</dbReference>
<keyword evidence="4" id="KW-1185">Reference proteome</keyword>
<organism evidence="3 4">
    <name type="scientific">Paenibacillus tritici</name>
    <dbReference type="NCBI Taxonomy" id="1873425"/>
    <lineage>
        <taxon>Bacteria</taxon>
        <taxon>Bacillati</taxon>
        <taxon>Bacillota</taxon>
        <taxon>Bacilli</taxon>
        <taxon>Bacillales</taxon>
        <taxon>Paenibacillaceae</taxon>
        <taxon>Paenibacillus</taxon>
    </lineage>
</organism>
<evidence type="ECO:0000259" key="2">
    <source>
        <dbReference type="PROSITE" id="PS50994"/>
    </source>
</evidence>
<comment type="caution">
    <text evidence="3">The sequence shown here is derived from an EMBL/GenBank/DDBJ whole genome shotgun (WGS) entry which is preliminary data.</text>
</comment>
<dbReference type="PANTHER" id="PTHR46889">
    <property type="entry name" value="TRANSPOSASE INSF FOR INSERTION SEQUENCE IS3B-RELATED"/>
    <property type="match status" value="1"/>
</dbReference>
<proteinExistence type="predicted"/>
<protein>
    <submittedName>
        <fullName evidence="3">IS3 family transposase</fullName>
    </submittedName>
</protein>
<evidence type="ECO:0000313" key="3">
    <source>
        <dbReference type="EMBL" id="NQX49909.1"/>
    </source>
</evidence>
<dbReference type="Pfam" id="PF00665">
    <property type="entry name" value="rve"/>
    <property type="match status" value="1"/>
</dbReference>
<feature type="domain" description="Integrase catalytic" evidence="2">
    <location>
        <begin position="139"/>
        <end position="303"/>
    </location>
</feature>
<gene>
    <name evidence="3" type="ORF">HQN87_31950</name>
</gene>
<dbReference type="InterPro" id="IPR050900">
    <property type="entry name" value="Transposase_IS3/IS150/IS904"/>
</dbReference>
<dbReference type="EMBL" id="JABMKX010000041">
    <property type="protein sequence ID" value="NQX49909.1"/>
    <property type="molecule type" value="Genomic_DNA"/>
</dbReference>
<evidence type="ECO:0000313" key="4">
    <source>
        <dbReference type="Proteomes" id="UP000711047"/>
    </source>
</evidence>
<evidence type="ECO:0000256" key="1">
    <source>
        <dbReference type="ARBA" id="ARBA00002286"/>
    </source>
</evidence>
<dbReference type="Proteomes" id="UP000711047">
    <property type="component" value="Unassembled WGS sequence"/>
</dbReference>
<sequence>MGYHKKSSAHLQQTKELRFQFMKDHRSEYRLEKMCITLQVSRSGYYKWLSAKPSPQELHKAAVKERIRYHFADHKMRYGSPKITRLLHQEGYTVTERTVSVYMRQMKLRSVVSKPYRVQTTDSKHSNPIAPNTLNQEFKVLKPNTVWVTDITYIPCRGGRLYLASVMDLCTREIVGWRLYNHMETSLVLDALQAAYTAKRPGAGLLHHSDRGSQYTSTEYTQQLKTYQMESSMSRKGNCYDNACIESWHSILKKELIYCNPRFKTPEQAYQAIYQYIEFYYNRKRMHGALGYLSPIRFAKQCTEKSVA</sequence>
<dbReference type="InterPro" id="IPR036397">
    <property type="entry name" value="RNaseH_sf"/>
</dbReference>
<dbReference type="NCBIfam" id="NF033516">
    <property type="entry name" value="transpos_IS3"/>
    <property type="match status" value="1"/>
</dbReference>
<dbReference type="Gene3D" id="3.30.420.10">
    <property type="entry name" value="Ribonuclease H-like superfamily/Ribonuclease H"/>
    <property type="match status" value="1"/>
</dbReference>
<dbReference type="PROSITE" id="PS50994">
    <property type="entry name" value="INTEGRASE"/>
    <property type="match status" value="1"/>
</dbReference>
<dbReference type="InterPro" id="IPR025948">
    <property type="entry name" value="HTH-like_dom"/>
</dbReference>
<name>A0ABX2E018_9BACL</name>